<dbReference type="AlphaFoldDB" id="A0AAD3NNZ4"/>
<protein>
    <submittedName>
        <fullName evidence="1">Uncharacterized protein</fullName>
    </submittedName>
</protein>
<evidence type="ECO:0000313" key="2">
    <source>
        <dbReference type="Proteomes" id="UP001234787"/>
    </source>
</evidence>
<evidence type="ECO:0000313" key="1">
    <source>
        <dbReference type="EMBL" id="GLJ57109.1"/>
    </source>
</evidence>
<comment type="caution">
    <text evidence="1">The sequence shown here is derived from an EMBL/GenBank/DDBJ whole genome shotgun (WGS) entry which is preliminary data.</text>
</comment>
<gene>
    <name evidence="1" type="ORF">SUGI_1296800</name>
</gene>
<dbReference type="Proteomes" id="UP001234787">
    <property type="component" value="Unassembled WGS sequence"/>
</dbReference>
<sequence>TMWDPISCSPFGRDATTRAKVLSTTEYKLETFAGVYRKFCGKNEVFEYPLSEAS</sequence>
<accession>A0AAD3NNZ4</accession>
<feature type="non-terminal residue" evidence="1">
    <location>
        <position position="1"/>
    </location>
</feature>
<reference evidence="1" key="1">
    <citation type="submission" date="2022-12" db="EMBL/GenBank/DDBJ databases">
        <title>Chromosome-Level Genome Assembly of Japanese Cedar (Cryptomeriajaponica D. Don).</title>
        <authorList>
            <person name="Fujino T."/>
            <person name="Yamaguchi K."/>
            <person name="Yokoyama T."/>
            <person name="Hamanaka T."/>
            <person name="Harazono Y."/>
            <person name="Kamada H."/>
            <person name="Kobayashi W."/>
            <person name="Ujino-Ihara T."/>
            <person name="Uchiyama K."/>
            <person name="Matsumoto A."/>
            <person name="Izuno A."/>
            <person name="Tsumura Y."/>
            <person name="Toyoda A."/>
            <person name="Shigenobu S."/>
            <person name="Moriguchi Y."/>
            <person name="Ueno S."/>
            <person name="Kasahara M."/>
        </authorList>
    </citation>
    <scope>NUCLEOTIDE SEQUENCE</scope>
</reference>
<name>A0AAD3NNZ4_CRYJA</name>
<keyword evidence="2" id="KW-1185">Reference proteome</keyword>
<dbReference type="EMBL" id="BSEH01000081">
    <property type="protein sequence ID" value="GLJ57109.1"/>
    <property type="molecule type" value="Genomic_DNA"/>
</dbReference>
<proteinExistence type="predicted"/>
<organism evidence="1 2">
    <name type="scientific">Cryptomeria japonica</name>
    <name type="common">Japanese cedar</name>
    <name type="synonym">Cupressus japonica</name>
    <dbReference type="NCBI Taxonomy" id="3369"/>
    <lineage>
        <taxon>Eukaryota</taxon>
        <taxon>Viridiplantae</taxon>
        <taxon>Streptophyta</taxon>
        <taxon>Embryophyta</taxon>
        <taxon>Tracheophyta</taxon>
        <taxon>Spermatophyta</taxon>
        <taxon>Pinopsida</taxon>
        <taxon>Pinidae</taxon>
        <taxon>Conifers II</taxon>
        <taxon>Cupressales</taxon>
        <taxon>Cupressaceae</taxon>
        <taxon>Cryptomeria</taxon>
    </lineage>
</organism>